<dbReference type="Proteomes" id="UP000887581">
    <property type="component" value="Unplaced"/>
</dbReference>
<dbReference type="WBParaSite" id="sdigi.contig107.g4484.t1">
    <property type="protein sequence ID" value="sdigi.contig107.g4484.t1"/>
    <property type="gene ID" value="sdigi.contig107.g4484"/>
</dbReference>
<evidence type="ECO:0000256" key="1">
    <source>
        <dbReference type="SAM" id="MobiDB-lite"/>
    </source>
</evidence>
<proteinExistence type="predicted"/>
<organism evidence="2 3">
    <name type="scientific">Setaria digitata</name>
    <dbReference type="NCBI Taxonomy" id="48799"/>
    <lineage>
        <taxon>Eukaryota</taxon>
        <taxon>Metazoa</taxon>
        <taxon>Ecdysozoa</taxon>
        <taxon>Nematoda</taxon>
        <taxon>Chromadorea</taxon>
        <taxon>Rhabditida</taxon>
        <taxon>Spirurina</taxon>
        <taxon>Spiruromorpha</taxon>
        <taxon>Filarioidea</taxon>
        <taxon>Setariidae</taxon>
        <taxon>Setaria</taxon>
    </lineage>
</organism>
<name>A0A915PGQ9_9BILA</name>
<protein>
    <submittedName>
        <fullName evidence="3">Uncharacterized protein</fullName>
    </submittedName>
</protein>
<evidence type="ECO:0000313" key="2">
    <source>
        <dbReference type="Proteomes" id="UP000887581"/>
    </source>
</evidence>
<keyword evidence="2" id="KW-1185">Reference proteome</keyword>
<dbReference type="AlphaFoldDB" id="A0A915PGQ9"/>
<accession>A0A915PGQ9</accession>
<evidence type="ECO:0000313" key="3">
    <source>
        <dbReference type="WBParaSite" id="sdigi.contig107.g4484.t1"/>
    </source>
</evidence>
<reference evidence="3" key="1">
    <citation type="submission" date="2022-11" db="UniProtKB">
        <authorList>
            <consortium name="WormBaseParasite"/>
        </authorList>
    </citation>
    <scope>IDENTIFICATION</scope>
</reference>
<sequence>MISDLDDQQLSSMQSTSEFGDSRKELRQVECCVHGRPCTIASRLSRGKQEEVDREFSSGTYNLIESGYKSAFGKSESGSRVRDDMSRNLRKKVEREALDVPIRKWNFRRPHSSSSSHGSEVVREGEVQDMRLNNILIKDERIRRDVDRHSLSETVDAAFIGETKNQISSKEQYNEYEMMRPMGSSTIVVPPPMSTEYSVQTARIHDSVEVAPSVEAYIGVMSARQAEEYVIKPTSFKLYHMVEYGDPLAPQFFTLDALVNYYNVYVHLHEVDGECVADIFPISGMQQSRTLHRRVRPMLD</sequence>
<feature type="compositionally biased region" description="Polar residues" evidence="1">
    <location>
        <begin position="8"/>
        <end position="19"/>
    </location>
</feature>
<feature type="region of interest" description="Disordered" evidence="1">
    <location>
        <begin position="1"/>
        <end position="21"/>
    </location>
</feature>